<evidence type="ECO:0000313" key="2">
    <source>
        <dbReference type="EMBL" id="XBW07599.1"/>
    </source>
</evidence>
<dbReference type="EMBL" id="CP138335">
    <property type="protein sequence ID" value="XBW07599.1"/>
    <property type="molecule type" value="Genomic_DNA"/>
</dbReference>
<evidence type="ECO:0000259" key="1">
    <source>
        <dbReference type="Pfam" id="PF13472"/>
    </source>
</evidence>
<dbReference type="SUPFAM" id="SSF52266">
    <property type="entry name" value="SGNH hydrolase"/>
    <property type="match status" value="1"/>
</dbReference>
<dbReference type="Gene3D" id="3.40.50.1110">
    <property type="entry name" value="SGNH hydrolase"/>
    <property type="match status" value="1"/>
</dbReference>
<dbReference type="Pfam" id="PF13472">
    <property type="entry name" value="Lipase_GDSL_2"/>
    <property type="match status" value="1"/>
</dbReference>
<gene>
    <name evidence="2" type="ORF">SAC06_08120</name>
</gene>
<organism evidence="2">
    <name type="scientific">Scrofimicrobium appendicitidis</name>
    <dbReference type="NCBI Taxonomy" id="3079930"/>
    <lineage>
        <taxon>Bacteria</taxon>
        <taxon>Bacillati</taxon>
        <taxon>Actinomycetota</taxon>
        <taxon>Actinomycetes</taxon>
        <taxon>Actinomycetales</taxon>
        <taxon>Actinomycetaceae</taxon>
        <taxon>Scrofimicrobium</taxon>
    </lineage>
</organism>
<proteinExistence type="predicted"/>
<dbReference type="GO" id="GO:0004622">
    <property type="term" value="F:phosphatidylcholine lysophospholipase activity"/>
    <property type="evidence" value="ECO:0007669"/>
    <property type="project" value="TreeGrafter"/>
</dbReference>
<dbReference type="InterPro" id="IPR036514">
    <property type="entry name" value="SGNH_hydro_sf"/>
</dbReference>
<dbReference type="InterPro" id="IPR013830">
    <property type="entry name" value="SGNH_hydro"/>
</dbReference>
<dbReference type="RefSeq" id="WP_350257804.1">
    <property type="nucleotide sequence ID" value="NZ_CP138335.1"/>
</dbReference>
<feature type="domain" description="SGNH hydrolase-type esterase" evidence="1">
    <location>
        <begin position="8"/>
        <end position="190"/>
    </location>
</feature>
<dbReference type="PANTHER" id="PTHR30383:SF5">
    <property type="entry name" value="SGNH HYDROLASE-TYPE ESTERASE DOMAIN-CONTAINING PROTEIN"/>
    <property type="match status" value="1"/>
</dbReference>
<accession>A0AAU7V6I0</accession>
<sequence length="206" mass="22519">MTRPTLVFLGDSITAANRQDPDLDLPLGDGFVSMIAEDVAGTGVEVVNLGVNGDRARNLAAQVEQVRAVDNPLMATVYVGVNDTWRRFDSGQVTPDSDFMRDLMDAIDGLRAVGFEKVLLLGPFLLPLDEEQAEMVDDLEHRIELIRQVAEVTDTPLIELLPVFEAATAQHERGDLAPDGVHPSRLGHELIRDAWWDGVGQDGLVP</sequence>
<name>A0AAU7V6I0_9ACTO</name>
<dbReference type="PANTHER" id="PTHR30383">
    <property type="entry name" value="THIOESTERASE 1/PROTEASE 1/LYSOPHOSPHOLIPASE L1"/>
    <property type="match status" value="1"/>
</dbReference>
<reference evidence="2" key="1">
    <citation type="submission" date="2023-11" db="EMBL/GenBank/DDBJ databases">
        <title>Scrofimicrobium hongkongense sp. nov., isolated from a patient with peritonitis.</title>
        <authorList>
            <person name="Lao H.Y."/>
            <person name="Wong A.Y.P."/>
            <person name="Ng T.L."/>
            <person name="Wong R.Y.L."/>
            <person name="Yau M.C.Y."/>
            <person name="Lam J.Y.W."/>
            <person name="Siu G.K.H."/>
        </authorList>
    </citation>
    <scope>NUCLEOTIDE SEQUENCE</scope>
    <source>
        <strain evidence="2">R131</strain>
    </source>
</reference>
<dbReference type="InterPro" id="IPR051532">
    <property type="entry name" value="Ester_Hydrolysis_Enzymes"/>
</dbReference>
<dbReference type="KEGG" id="sapp:SAC06_08120"/>
<protein>
    <submittedName>
        <fullName evidence="2">GDSL-type esterase/lipase family protein</fullName>
    </submittedName>
</protein>
<dbReference type="AlphaFoldDB" id="A0AAU7V6I0"/>